<sequence length="136" mass="15102">MQFDTKFVIVVAEDLANWQKLNVVSFLSGGVTASPIVNTGDRYRDASGCEYLSLCVQPIVVLKATREKLATFIQRANREQSEVAVFIQDMFESGHDEANRETVSQYSTDALPLVGIAMCGEKKRVDKVFKGAKLHD</sequence>
<gene>
    <name evidence="1" type="ORF">TW81_18000</name>
</gene>
<dbReference type="AlphaFoldDB" id="A0A0F4NEU5"/>
<organism evidence="1 2">
    <name type="scientific">Vibrio galatheae</name>
    <dbReference type="NCBI Taxonomy" id="579748"/>
    <lineage>
        <taxon>Bacteria</taxon>
        <taxon>Pseudomonadati</taxon>
        <taxon>Pseudomonadota</taxon>
        <taxon>Gammaproteobacteria</taxon>
        <taxon>Vibrionales</taxon>
        <taxon>Vibrionaceae</taxon>
        <taxon>Vibrio</taxon>
    </lineage>
</organism>
<protein>
    <recommendedName>
        <fullName evidence="3">DUF2000 domain-containing protein</fullName>
    </recommendedName>
</protein>
<comment type="caution">
    <text evidence="1">The sequence shown here is derived from an EMBL/GenBank/DDBJ whole genome shotgun (WGS) entry which is preliminary data.</text>
</comment>
<dbReference type="PATRIC" id="fig|579748.3.peg.3714"/>
<dbReference type="SUPFAM" id="SSF102462">
    <property type="entry name" value="Peptidyl-tRNA hydrolase II"/>
    <property type="match status" value="1"/>
</dbReference>
<evidence type="ECO:0000313" key="1">
    <source>
        <dbReference type="EMBL" id="KJY81449.1"/>
    </source>
</evidence>
<proteinExistence type="predicted"/>
<dbReference type="OrthoDB" id="1684239at2"/>
<name>A0A0F4NEU5_9VIBR</name>
<dbReference type="Gene3D" id="3.40.1490.10">
    <property type="entry name" value="Bit1"/>
    <property type="match status" value="1"/>
</dbReference>
<dbReference type="EMBL" id="JXXV01000038">
    <property type="protein sequence ID" value="KJY81449.1"/>
    <property type="molecule type" value="Genomic_DNA"/>
</dbReference>
<dbReference type="RefSeq" id="WP_045957130.1">
    <property type="nucleotide sequence ID" value="NZ_JXXV01000038.1"/>
</dbReference>
<evidence type="ECO:0000313" key="2">
    <source>
        <dbReference type="Proteomes" id="UP000033673"/>
    </source>
</evidence>
<dbReference type="InterPro" id="IPR018988">
    <property type="entry name" value="DUF2000"/>
</dbReference>
<dbReference type="InterPro" id="IPR023476">
    <property type="entry name" value="Pep_tRNA_hydro_II_dom_sf"/>
</dbReference>
<keyword evidence="2" id="KW-1185">Reference proteome</keyword>
<accession>A0A0F4NEU5</accession>
<reference evidence="1 2" key="1">
    <citation type="journal article" date="2015" name="BMC Genomics">
        <title>Genome mining reveals unlocked bioactive potential of marine Gram-negative bacteria.</title>
        <authorList>
            <person name="Machado H."/>
            <person name="Sonnenschein E.C."/>
            <person name="Melchiorsen J."/>
            <person name="Gram L."/>
        </authorList>
    </citation>
    <scope>NUCLEOTIDE SEQUENCE [LARGE SCALE GENOMIC DNA]</scope>
    <source>
        <strain evidence="1 2">S2757</strain>
    </source>
</reference>
<evidence type="ECO:0008006" key="3">
    <source>
        <dbReference type="Google" id="ProtNLM"/>
    </source>
</evidence>
<dbReference type="Pfam" id="PF09391">
    <property type="entry name" value="DUF2000"/>
    <property type="match status" value="1"/>
</dbReference>
<dbReference type="Proteomes" id="UP000033673">
    <property type="component" value="Unassembled WGS sequence"/>
</dbReference>
<dbReference type="STRING" id="579748.TW81_18000"/>